<name>A0AAV9J6V1_9PEZI</name>
<comment type="caution">
    <text evidence="2">The sequence shown here is derived from an EMBL/GenBank/DDBJ whole genome shotgun (WGS) entry which is preliminary data.</text>
</comment>
<sequence>MSADRDGDSRMASSPSPSPSDDDEESSVHASSSSILSPPASASASQHHDGQQHPATAMPSATTTSSTSANANGKRPIQTISNGADHDDDGDAIVAMGGGKAGANVKPRQDFPPRTHAGSGYTWARAEDEPGYAWGNKKAQDESYRAWDREVVHKECMVKNRYGDPFEVAEKEQAVLNSLTQR</sequence>
<proteinExistence type="predicted"/>
<feature type="region of interest" description="Disordered" evidence="1">
    <location>
        <begin position="1"/>
        <end position="144"/>
    </location>
</feature>
<dbReference type="AlphaFoldDB" id="A0AAV9J6V1"/>
<keyword evidence="3" id="KW-1185">Reference proteome</keyword>
<accession>A0AAV9J6V1</accession>
<gene>
    <name evidence="2" type="ORF">LTR36_009073</name>
</gene>
<dbReference type="EMBL" id="JAVFHQ010000065">
    <property type="protein sequence ID" value="KAK4540543.1"/>
    <property type="molecule type" value="Genomic_DNA"/>
</dbReference>
<reference evidence="2 3" key="1">
    <citation type="submission" date="2021-11" db="EMBL/GenBank/DDBJ databases">
        <title>Black yeast isolated from Biological Soil Crust.</title>
        <authorList>
            <person name="Kurbessoian T."/>
        </authorList>
    </citation>
    <scope>NUCLEOTIDE SEQUENCE [LARGE SCALE GENOMIC DNA]</scope>
    <source>
        <strain evidence="2 3">CCFEE 5522</strain>
    </source>
</reference>
<protein>
    <submittedName>
        <fullName evidence="2">Uncharacterized protein</fullName>
    </submittedName>
</protein>
<evidence type="ECO:0000256" key="1">
    <source>
        <dbReference type="SAM" id="MobiDB-lite"/>
    </source>
</evidence>
<dbReference type="Proteomes" id="UP001324427">
    <property type="component" value="Unassembled WGS sequence"/>
</dbReference>
<evidence type="ECO:0000313" key="3">
    <source>
        <dbReference type="Proteomes" id="UP001324427"/>
    </source>
</evidence>
<evidence type="ECO:0000313" key="2">
    <source>
        <dbReference type="EMBL" id="KAK4540543.1"/>
    </source>
</evidence>
<organism evidence="2 3">
    <name type="scientific">Oleoguttula mirabilis</name>
    <dbReference type="NCBI Taxonomy" id="1507867"/>
    <lineage>
        <taxon>Eukaryota</taxon>
        <taxon>Fungi</taxon>
        <taxon>Dikarya</taxon>
        <taxon>Ascomycota</taxon>
        <taxon>Pezizomycotina</taxon>
        <taxon>Dothideomycetes</taxon>
        <taxon>Dothideomycetidae</taxon>
        <taxon>Mycosphaerellales</taxon>
        <taxon>Teratosphaeriaceae</taxon>
        <taxon>Oleoguttula</taxon>
    </lineage>
</organism>
<feature type="compositionally biased region" description="Low complexity" evidence="1">
    <location>
        <begin position="28"/>
        <end position="45"/>
    </location>
</feature>
<feature type="compositionally biased region" description="Low complexity" evidence="1">
    <location>
        <begin position="54"/>
        <end position="72"/>
    </location>
</feature>